<sequence length="356" mass="40329">MITEKLEYLMINTIYSDKPEEGVAEMEPLGTVAVLLIICISCLLLSAIWKSRTWRKGKLPPGPTPLPFIGNALQLKTNHLDHALHKARIIFSNGETWRQLRRFALSTLRNFGMGKKSIEERIQEEAQYLLEQLQNTKGLMGLLNDNFEIGSSPWGQLYNISPSIMELIPGPHHRVESNINKSKEFVLEEAKEHKSTLDPSSPRDFIDCFYIKMDQEKHNEASEFTIENLVLSTVDLFGAGTETTSTTFRYGLLILQKYPEIEGKENVSPTNLFSSLNFSREHLAEFVSLVWGTTIYPVLTSVLYDSKEFPNPTEFDPQHFLNEDGTFRKSDYFMPFSAGKNGAPPISGQNQLLGGF</sequence>
<dbReference type="Pfam" id="PF00067">
    <property type="entry name" value="p450"/>
    <property type="match status" value="2"/>
</dbReference>
<keyword evidence="13" id="KW-0812">Transmembrane</keyword>
<accession>A0ABQ7SSZ7</accession>
<comment type="subcellular location">
    <subcellularLocation>
        <location evidence="3">Endoplasmic reticulum membrane</location>
        <topology evidence="3">Peripheral membrane protein</topology>
    </subcellularLocation>
    <subcellularLocation>
        <location evidence="2">Microsome membrane</location>
        <topology evidence="2">Peripheral membrane protein</topology>
    </subcellularLocation>
</comment>
<keyword evidence="10" id="KW-0408">Iron</keyword>
<evidence type="ECO:0000256" key="7">
    <source>
        <dbReference type="ARBA" id="ARBA00022824"/>
    </source>
</evidence>
<evidence type="ECO:0000256" key="9">
    <source>
        <dbReference type="ARBA" id="ARBA00023002"/>
    </source>
</evidence>
<evidence type="ECO:0000256" key="1">
    <source>
        <dbReference type="ARBA" id="ARBA00001971"/>
    </source>
</evidence>
<dbReference type="InterPro" id="IPR036396">
    <property type="entry name" value="Cyt_P450_sf"/>
</dbReference>
<keyword evidence="13" id="KW-1133">Transmembrane helix</keyword>
<evidence type="ECO:0000256" key="13">
    <source>
        <dbReference type="SAM" id="Phobius"/>
    </source>
</evidence>
<gene>
    <name evidence="14" type="ORF">JD844_020189</name>
</gene>
<evidence type="ECO:0000313" key="14">
    <source>
        <dbReference type="EMBL" id="KAH0620183.1"/>
    </source>
</evidence>
<reference evidence="14 15" key="1">
    <citation type="journal article" date="2022" name="Gigascience">
        <title>A chromosome-level genome assembly and annotation of the desert horned lizard, Phrynosoma platyrhinos, provides insight into chromosomal rearrangements among reptiles.</title>
        <authorList>
            <person name="Koochekian N."/>
            <person name="Ascanio A."/>
            <person name="Farleigh K."/>
            <person name="Card D.C."/>
            <person name="Schield D.R."/>
            <person name="Castoe T.A."/>
            <person name="Jezkova T."/>
        </authorList>
    </citation>
    <scope>NUCLEOTIDE SEQUENCE [LARGE SCALE GENOMIC DNA]</scope>
    <source>
        <strain evidence="14">NK-2021</strain>
    </source>
</reference>
<evidence type="ECO:0000256" key="4">
    <source>
        <dbReference type="ARBA" id="ARBA00010617"/>
    </source>
</evidence>
<dbReference type="EC" id="1.14.14.1" evidence="5"/>
<evidence type="ECO:0000256" key="6">
    <source>
        <dbReference type="ARBA" id="ARBA00022723"/>
    </source>
</evidence>
<dbReference type="InterPro" id="IPR050182">
    <property type="entry name" value="Cytochrome_P450_fam2"/>
</dbReference>
<dbReference type="SUPFAM" id="SSF48264">
    <property type="entry name" value="Cytochrome P450"/>
    <property type="match status" value="1"/>
</dbReference>
<keyword evidence="7" id="KW-0256">Endoplasmic reticulum</keyword>
<evidence type="ECO:0000256" key="12">
    <source>
        <dbReference type="ARBA" id="ARBA00023136"/>
    </source>
</evidence>
<proteinExistence type="inferred from homology"/>
<keyword evidence="15" id="KW-1185">Reference proteome</keyword>
<comment type="cofactor">
    <cofactor evidence="1">
        <name>heme</name>
        <dbReference type="ChEBI" id="CHEBI:30413"/>
    </cofactor>
</comment>
<evidence type="ECO:0000256" key="8">
    <source>
        <dbReference type="ARBA" id="ARBA00022848"/>
    </source>
</evidence>
<evidence type="ECO:0000256" key="10">
    <source>
        <dbReference type="ARBA" id="ARBA00023004"/>
    </source>
</evidence>
<dbReference type="Gene3D" id="1.10.630.10">
    <property type="entry name" value="Cytochrome P450"/>
    <property type="match status" value="2"/>
</dbReference>
<evidence type="ECO:0000256" key="5">
    <source>
        <dbReference type="ARBA" id="ARBA00012109"/>
    </source>
</evidence>
<comment type="caution">
    <text evidence="14">The sequence shown here is derived from an EMBL/GenBank/DDBJ whole genome shotgun (WGS) entry which is preliminary data.</text>
</comment>
<dbReference type="EMBL" id="JAIPUX010003289">
    <property type="protein sequence ID" value="KAH0620183.1"/>
    <property type="molecule type" value="Genomic_DNA"/>
</dbReference>
<keyword evidence="8" id="KW-0492">Microsome</keyword>
<dbReference type="PRINTS" id="PR00463">
    <property type="entry name" value="EP450I"/>
</dbReference>
<dbReference type="InterPro" id="IPR001128">
    <property type="entry name" value="Cyt_P450"/>
</dbReference>
<keyword evidence="11" id="KW-0503">Monooxygenase</keyword>
<evidence type="ECO:0000256" key="2">
    <source>
        <dbReference type="ARBA" id="ARBA00004174"/>
    </source>
</evidence>
<organism evidence="14 15">
    <name type="scientific">Phrynosoma platyrhinos</name>
    <name type="common">Desert horned lizard</name>
    <dbReference type="NCBI Taxonomy" id="52577"/>
    <lineage>
        <taxon>Eukaryota</taxon>
        <taxon>Metazoa</taxon>
        <taxon>Chordata</taxon>
        <taxon>Craniata</taxon>
        <taxon>Vertebrata</taxon>
        <taxon>Euteleostomi</taxon>
        <taxon>Lepidosauria</taxon>
        <taxon>Squamata</taxon>
        <taxon>Bifurcata</taxon>
        <taxon>Unidentata</taxon>
        <taxon>Episquamata</taxon>
        <taxon>Toxicofera</taxon>
        <taxon>Iguania</taxon>
        <taxon>Phrynosomatidae</taxon>
        <taxon>Phrynosomatinae</taxon>
        <taxon>Phrynosoma</taxon>
    </lineage>
</organism>
<feature type="transmembrane region" description="Helical" evidence="13">
    <location>
        <begin position="29"/>
        <end position="49"/>
    </location>
</feature>
<dbReference type="PANTHER" id="PTHR24300:SF356">
    <property type="entry name" value="CYTOCHROME P450 2E1"/>
    <property type="match status" value="1"/>
</dbReference>
<keyword evidence="12 13" id="KW-0472">Membrane</keyword>
<name>A0ABQ7SSZ7_PHRPL</name>
<evidence type="ECO:0000313" key="15">
    <source>
        <dbReference type="Proteomes" id="UP000826234"/>
    </source>
</evidence>
<dbReference type="InterPro" id="IPR002401">
    <property type="entry name" value="Cyt_P450_E_grp-I"/>
</dbReference>
<evidence type="ECO:0000256" key="11">
    <source>
        <dbReference type="ARBA" id="ARBA00023033"/>
    </source>
</evidence>
<comment type="similarity">
    <text evidence="4">Belongs to the cytochrome P450 family.</text>
</comment>
<keyword evidence="9" id="KW-0560">Oxidoreductase</keyword>
<keyword evidence="6" id="KW-0479">Metal-binding</keyword>
<dbReference type="PANTHER" id="PTHR24300">
    <property type="entry name" value="CYTOCHROME P450 508A4-RELATED"/>
    <property type="match status" value="1"/>
</dbReference>
<evidence type="ECO:0000256" key="3">
    <source>
        <dbReference type="ARBA" id="ARBA00004406"/>
    </source>
</evidence>
<dbReference type="Proteomes" id="UP000826234">
    <property type="component" value="Unassembled WGS sequence"/>
</dbReference>
<protein>
    <recommendedName>
        <fullName evidence="5">unspecific monooxygenase</fullName>
        <ecNumber evidence="5">1.14.14.1</ecNumber>
    </recommendedName>
</protein>